<comment type="caution">
    <text evidence="2">The sequence shown here is derived from an EMBL/GenBank/DDBJ whole genome shotgun (WGS) entry which is preliminary data.</text>
</comment>
<dbReference type="eggNOG" id="COG0433">
    <property type="taxonomic scope" value="Bacteria"/>
</dbReference>
<gene>
    <name evidence="2" type="ORF">BPSY_0237</name>
</gene>
<dbReference type="SUPFAM" id="SSF52540">
    <property type="entry name" value="P-loop containing nucleoside triphosphate hydrolases"/>
    <property type="match status" value="1"/>
</dbReference>
<dbReference type="AlphaFoldDB" id="A0A087CL60"/>
<reference evidence="2 3" key="1">
    <citation type="submission" date="2014-03" db="EMBL/GenBank/DDBJ databases">
        <title>Genomics of Bifidobacteria.</title>
        <authorList>
            <person name="Ventura M."/>
            <person name="Milani C."/>
            <person name="Lugli G.A."/>
        </authorList>
    </citation>
    <scope>NUCLEOTIDE SEQUENCE [LARGE SCALE GENOMIC DNA]</scope>
    <source>
        <strain evidence="2 3">LMG 21775</strain>
    </source>
</reference>
<feature type="region of interest" description="Disordered" evidence="1">
    <location>
        <begin position="473"/>
        <end position="494"/>
    </location>
</feature>
<keyword evidence="3" id="KW-1185">Reference proteome</keyword>
<accession>A0A087CL60</accession>
<evidence type="ECO:0000256" key="1">
    <source>
        <dbReference type="SAM" id="MobiDB-lite"/>
    </source>
</evidence>
<proteinExistence type="predicted"/>
<organism evidence="2 3">
    <name type="scientific">Bifidobacterium psychraerophilum</name>
    <dbReference type="NCBI Taxonomy" id="218140"/>
    <lineage>
        <taxon>Bacteria</taxon>
        <taxon>Bacillati</taxon>
        <taxon>Actinomycetota</taxon>
        <taxon>Actinomycetes</taxon>
        <taxon>Bifidobacteriales</taxon>
        <taxon>Bifidobacteriaceae</taxon>
        <taxon>Bifidobacterium</taxon>
    </lineage>
</organism>
<dbReference type="RefSeq" id="WP_202961753.1">
    <property type="nucleotide sequence ID" value="NZ_JGZI01000003.1"/>
</dbReference>
<dbReference type="GeneID" id="98299476"/>
<dbReference type="STRING" id="218140.BPSY_0237"/>
<dbReference type="EMBL" id="JGZI01000003">
    <property type="protein sequence ID" value="KFI84010.1"/>
    <property type="molecule type" value="Genomic_DNA"/>
</dbReference>
<protein>
    <submittedName>
        <fullName evidence="2">AAA-like domain protein</fullName>
    </submittedName>
</protein>
<evidence type="ECO:0000313" key="2">
    <source>
        <dbReference type="EMBL" id="KFI84010.1"/>
    </source>
</evidence>
<name>A0A087CL60_9BIFI</name>
<dbReference type="InterPro" id="IPR027417">
    <property type="entry name" value="P-loop_NTPase"/>
</dbReference>
<dbReference type="Gene3D" id="3.40.50.300">
    <property type="entry name" value="P-loop containing nucleotide triphosphate hydrolases"/>
    <property type="match status" value="2"/>
</dbReference>
<evidence type="ECO:0000313" key="3">
    <source>
        <dbReference type="Proteomes" id="UP000029050"/>
    </source>
</evidence>
<dbReference type="Proteomes" id="UP000029050">
    <property type="component" value="Unassembled WGS sequence"/>
</dbReference>
<sequence length="494" mass="53706">MADMHAPARFKGFKGPAGGWSTVVQAPNEWRASTAQSCGLWPFSVGAGTPMIGVPMGQQLFTGSTLCCDPINWFMRAHLISNPSAFVLGKPGLGKSTVIRRWAVGYAHQGVITMFLGDVKGEHVPIIKALGGQVITLGPGIGSINVLDPGGALHALDSLTGKLREELHNAIHTRRRNMLRALITISRGTSPTQREGTIMDRALRVLDDRFATRSPLMSDLLGIIREAPQEVRAVALDRGDDARYRDITENLESSLIDLSGSGDMGDMFSNHTSVQIDPTRPVVFDIHAINEVDQNLRAAALMACWDAGFAAVDANHYLARQGVAPLRHYFLVLDELWSALRSGSGMVDRVDQVTRLNRTFGVGQALITHTMSDLESLAEPQDRMKAKGFVERSGMVLCGGLPEGELPLLNQAISVSRVEMDLLKSWSDPGAWDERSGVESDPPGRGKFLVKVGGRPGIPFHLKLTGQELDPNDTNLLWHAPRRTNGQEAEHGIE</sequence>